<keyword evidence="2" id="KW-1185">Reference proteome</keyword>
<organism evidence="1 2">
    <name type="scientific">Moritella yayanosii</name>
    <dbReference type="NCBI Taxonomy" id="69539"/>
    <lineage>
        <taxon>Bacteria</taxon>
        <taxon>Pseudomonadati</taxon>
        <taxon>Pseudomonadota</taxon>
        <taxon>Gammaproteobacteria</taxon>
        <taxon>Alteromonadales</taxon>
        <taxon>Moritellaceae</taxon>
        <taxon>Moritella</taxon>
    </lineage>
</organism>
<gene>
    <name evidence="1" type="ORF">MORIYA_0374</name>
</gene>
<dbReference type="Proteomes" id="UP000250163">
    <property type="component" value="Chromosome MORIYA"/>
</dbReference>
<dbReference type="KEGG" id="mya:MORIYA_0374"/>
<name>A0A330LKC5_9GAMM</name>
<dbReference type="EMBL" id="LS483250">
    <property type="protein sequence ID" value="SQD76852.1"/>
    <property type="molecule type" value="Genomic_DNA"/>
</dbReference>
<evidence type="ECO:0000313" key="1">
    <source>
        <dbReference type="EMBL" id="SQD76852.1"/>
    </source>
</evidence>
<sequence length="82" mass="8987">MLALRPNCECCDKDLPASAQDAFICTFECTFCLLCAENTLNYVCPNCSGNLVQRPIRPAEALKTNPASTTRVLKQKGCSRSK</sequence>
<dbReference type="Pfam" id="PF06906">
    <property type="entry name" value="DUF1272"/>
    <property type="match status" value="1"/>
</dbReference>
<accession>A0A330LKC5</accession>
<evidence type="ECO:0008006" key="3">
    <source>
        <dbReference type="Google" id="ProtNLM"/>
    </source>
</evidence>
<dbReference type="OrthoDB" id="9808883at2"/>
<dbReference type="RefSeq" id="WP_112712198.1">
    <property type="nucleotide sequence ID" value="NZ_LS483250.1"/>
</dbReference>
<evidence type="ECO:0000313" key="2">
    <source>
        <dbReference type="Proteomes" id="UP000250163"/>
    </source>
</evidence>
<dbReference type="AlphaFoldDB" id="A0A330LKC5"/>
<reference evidence="2" key="1">
    <citation type="submission" date="2018-05" db="EMBL/GenBank/DDBJ databases">
        <authorList>
            <person name="Cea G.-C."/>
            <person name="William W."/>
        </authorList>
    </citation>
    <scope>NUCLEOTIDE SEQUENCE [LARGE SCALE GENOMIC DNA]</scope>
    <source>
        <strain evidence="2">DB21MT 5</strain>
    </source>
</reference>
<protein>
    <recommendedName>
        <fullName evidence="3">DUF1272 domain-containing protein</fullName>
    </recommendedName>
</protein>
<proteinExistence type="predicted"/>
<dbReference type="InterPro" id="IPR010696">
    <property type="entry name" value="DUF1272"/>
</dbReference>